<dbReference type="Proteomes" id="UP000028012">
    <property type="component" value="Unassembled WGS sequence"/>
</dbReference>
<feature type="domain" description="Teneurin-like YD-shell" evidence="3">
    <location>
        <begin position="189"/>
        <end position="429"/>
    </location>
</feature>
<feature type="compositionally biased region" description="Polar residues" evidence="2">
    <location>
        <begin position="240"/>
        <end position="252"/>
    </location>
</feature>
<proteinExistence type="predicted"/>
<dbReference type="AlphaFoldDB" id="A0A098PT77"/>
<name>A0A098PT77_9XANT</name>
<dbReference type="NCBIfam" id="TIGR01643">
    <property type="entry name" value="YD_repeat_2x"/>
    <property type="match status" value="4"/>
</dbReference>
<dbReference type="RefSeq" id="WP_042825333.1">
    <property type="nucleotide sequence ID" value="NZ_KN173648.1"/>
</dbReference>
<dbReference type="InterPro" id="IPR031325">
    <property type="entry name" value="RHS_repeat"/>
</dbReference>
<feature type="region of interest" description="Disordered" evidence="2">
    <location>
        <begin position="231"/>
        <end position="252"/>
    </location>
</feature>
<dbReference type="InterPro" id="IPR022385">
    <property type="entry name" value="Rhs_assc_core"/>
</dbReference>
<dbReference type="eggNOG" id="COG3209">
    <property type="taxonomic scope" value="Bacteria"/>
</dbReference>
<dbReference type="NCBIfam" id="TIGR03696">
    <property type="entry name" value="Rhs_assc_core"/>
    <property type="match status" value="1"/>
</dbReference>
<dbReference type="Gene3D" id="2.180.10.10">
    <property type="entry name" value="RHS repeat-associated core"/>
    <property type="match status" value="1"/>
</dbReference>
<comment type="caution">
    <text evidence="4">The sequence shown here is derived from an EMBL/GenBank/DDBJ whole genome shotgun (WGS) entry which is preliminary data.</text>
</comment>
<sequence length="604" mass="65653">MQTGFDANGNVAALLLPHGNGVTYTYDARDRRVTRTDALGQVERWTYDKMDRVTTYTDRRNRVTTYGYDTLGRATTTSFPGMGGTLTASYDAGNRLVALADSLSGTLGWDYDNFDQVAAANSPQGTMTYGYDAAGRRTKMQAATQAAVVYGYDNADRMIGITQGAEKVSFAYNNANRPRSMTLPNQVQTVYVYNDANQVTGLAWGKAGQAALGSLGYAYDSLGHLVAQTGPHAPKALPPASTNNSFDDNNRQTQANGVALSYDDNGNLLNDGSRSYVWDDRDRLSQITQGGTVIASYSYDALGRRTAKTEGGATTQYLYDGRNPVQETQGTTINPILTGLGIDQRYARNDTGGRTYFLTDQLGSTRVLTNAAGGAVQRYDYDPYGTTTQSSTAYTNPYQYTGRERDTSGLYYYRARYYKPELGRFISEDPIKLTGGVNSYSYVGGNPLSRIDPLGLSWGDAISLTYQWATGSGPQHQDFGPGSSEAAEMANAPGVLAAEALYRKKNAQRIKNNCDKSTFEPVTDYAASFGLKGLFQSGLNPTEQFIGSYSVDIYPSGDGQMDVVINNTSSFKSFAYGLAPDWDRSQFGPMGNMSQTIHITAKNQ</sequence>
<dbReference type="Pfam" id="PF05593">
    <property type="entry name" value="RHS_repeat"/>
    <property type="match status" value="2"/>
</dbReference>
<dbReference type="InterPro" id="IPR056823">
    <property type="entry name" value="TEN-like_YD-shell"/>
</dbReference>
<dbReference type="PANTHER" id="PTHR32305">
    <property type="match status" value="1"/>
</dbReference>
<reference evidence="4 5" key="1">
    <citation type="submission" date="2014-09" db="EMBL/GenBank/DDBJ databases">
        <title>A draft genome sequence for Xanthomonas axonopodis pv. vasculorum NCPPB 900.</title>
        <authorList>
            <person name="Harrison J."/>
            <person name="Studholme D.J."/>
        </authorList>
    </citation>
    <scope>NUCLEOTIDE SEQUENCE [LARGE SCALE GENOMIC DNA]</scope>
    <source>
        <strain evidence="4 5">NCPPB 900</strain>
    </source>
</reference>
<accession>A0A098PT77</accession>
<evidence type="ECO:0000256" key="1">
    <source>
        <dbReference type="ARBA" id="ARBA00022737"/>
    </source>
</evidence>
<evidence type="ECO:0000313" key="5">
    <source>
        <dbReference type="Proteomes" id="UP000028012"/>
    </source>
</evidence>
<evidence type="ECO:0000259" key="3">
    <source>
        <dbReference type="Pfam" id="PF25023"/>
    </source>
</evidence>
<protein>
    <recommendedName>
        <fullName evidence="3">Teneurin-like YD-shell domain-containing protein</fullName>
    </recommendedName>
</protein>
<evidence type="ECO:0000313" key="4">
    <source>
        <dbReference type="EMBL" id="KGE50270.1"/>
    </source>
</evidence>
<dbReference type="InterPro" id="IPR050708">
    <property type="entry name" value="T6SS_VgrG/RHS"/>
</dbReference>
<gene>
    <name evidence="4" type="ORF">GW15_0222140</name>
</gene>
<dbReference type="PANTHER" id="PTHR32305:SF15">
    <property type="entry name" value="PROTEIN RHSA-RELATED"/>
    <property type="match status" value="1"/>
</dbReference>
<dbReference type="Pfam" id="PF25023">
    <property type="entry name" value="TEN_YD-shell"/>
    <property type="match status" value="1"/>
</dbReference>
<evidence type="ECO:0000256" key="2">
    <source>
        <dbReference type="SAM" id="MobiDB-lite"/>
    </source>
</evidence>
<dbReference type="HOGENOM" id="CLU_405387_0_0_6"/>
<organism evidence="4 5">
    <name type="scientific">Xanthomonas axonopodis pv. vasculorum</name>
    <dbReference type="NCBI Taxonomy" id="325777"/>
    <lineage>
        <taxon>Bacteria</taxon>
        <taxon>Pseudomonadati</taxon>
        <taxon>Pseudomonadota</taxon>
        <taxon>Gammaproteobacteria</taxon>
        <taxon>Lysobacterales</taxon>
        <taxon>Lysobacteraceae</taxon>
        <taxon>Xanthomonas</taxon>
    </lineage>
</organism>
<dbReference type="EMBL" id="JPHD02000168">
    <property type="protein sequence ID" value="KGE50270.1"/>
    <property type="molecule type" value="Genomic_DNA"/>
</dbReference>
<keyword evidence="1" id="KW-0677">Repeat</keyword>
<dbReference type="InterPro" id="IPR006530">
    <property type="entry name" value="YD"/>
</dbReference>
<dbReference type="STRING" id="325777.GW15_0222140"/>